<dbReference type="PIRSF" id="PIRSF015952">
    <property type="entry name" value="U3snoRNP11"/>
    <property type="match status" value="1"/>
</dbReference>
<evidence type="ECO:0000256" key="6">
    <source>
        <dbReference type="SAM" id="MobiDB-lite"/>
    </source>
</evidence>
<evidence type="ECO:0000256" key="5">
    <source>
        <dbReference type="PIRNR" id="PIRNR015952"/>
    </source>
</evidence>
<name>A0A835TUE4_9PASS</name>
<evidence type="ECO:0000256" key="4">
    <source>
        <dbReference type="ARBA" id="ARBA00023242"/>
    </source>
</evidence>
<keyword evidence="3 5" id="KW-0698">rRNA processing</keyword>
<dbReference type="EMBL" id="JADDUC020000027">
    <property type="protein sequence ID" value="KAI1231263.1"/>
    <property type="molecule type" value="Genomic_DNA"/>
</dbReference>
<feature type="region of interest" description="Disordered" evidence="6">
    <location>
        <begin position="1"/>
        <end position="29"/>
    </location>
</feature>
<evidence type="ECO:0000256" key="2">
    <source>
        <dbReference type="ARBA" id="ARBA00008105"/>
    </source>
</evidence>
<dbReference type="GO" id="GO:0006364">
    <property type="term" value="P:rRNA processing"/>
    <property type="evidence" value="ECO:0007669"/>
    <property type="project" value="UniProtKB-UniRule"/>
</dbReference>
<accession>A0A835TUE4</accession>
<comment type="subunit">
    <text evidence="5">Component of the ribosomal small subunit (SSU) processome.</text>
</comment>
<comment type="caution">
    <text evidence="7">The sequence shown here is derived from an EMBL/GenBank/DDBJ whole genome shotgun (WGS) entry which is preliminary data.</text>
</comment>
<dbReference type="PANTHER" id="PTHR12838">
    <property type="entry name" value="U3 SMALL NUCLEOLAR RNA-ASSOCIATED PROTEIN 11"/>
    <property type="match status" value="1"/>
</dbReference>
<evidence type="ECO:0000313" key="7">
    <source>
        <dbReference type="EMBL" id="KAG0119251.1"/>
    </source>
</evidence>
<reference evidence="8" key="3">
    <citation type="submission" date="2022-01" db="EMBL/GenBank/DDBJ databases">
        <authorList>
            <person name="Rubenstein D.R."/>
        </authorList>
    </citation>
    <scope>NUCLEOTIDE SEQUENCE</scope>
    <source>
        <strain evidence="8">SS15</strain>
        <tissue evidence="8">Liver</tissue>
    </source>
</reference>
<evidence type="ECO:0000313" key="9">
    <source>
        <dbReference type="Proteomes" id="UP000618051"/>
    </source>
</evidence>
<evidence type="ECO:0000256" key="1">
    <source>
        <dbReference type="ARBA" id="ARBA00004604"/>
    </source>
</evidence>
<dbReference type="PANTHER" id="PTHR12838:SF0">
    <property type="entry name" value="U3 SMALL NUCLEOLAR RNA-ASSOCIATED PROTEIN 11-RELATED"/>
    <property type="match status" value="1"/>
</dbReference>
<dbReference type="OrthoDB" id="29058at2759"/>
<sequence>MSAAFRKAAKARQRPHRERSQPAARTKLGLLEKKKDYRLRAHDYHKKQNALRALQKKALDKNPDEFYFKMIRAEVKDGVHVTKQPKDEVTPEQVKLMRTQDIKYVEMKRVAEAKKIERLKAELHLLDAAGSGPRRHLFFVDTEREVQEFDIAAHLDTVPELVDRVYNRPTIATLQRETVKGPTDPAHLKKLAQQRKNQYDLLRQRIEREKAMFVISQKIQTRKDLLDKTHKVKVKKETTTGPAIYKFKFHRKQLLQSKPRQCQKSV</sequence>
<evidence type="ECO:0000313" key="8">
    <source>
        <dbReference type="EMBL" id="KAI1231263.1"/>
    </source>
</evidence>
<dbReference type="GO" id="GO:0032040">
    <property type="term" value="C:small-subunit processome"/>
    <property type="evidence" value="ECO:0007669"/>
    <property type="project" value="UniProtKB-UniRule"/>
</dbReference>
<comment type="function">
    <text evidence="5">Involved in nucleolar processing of pre-18S ribosomal RNA.</text>
</comment>
<organism evidence="7">
    <name type="scientific">Lamprotornis superbus</name>
    <dbReference type="NCBI Taxonomy" id="245042"/>
    <lineage>
        <taxon>Eukaryota</taxon>
        <taxon>Metazoa</taxon>
        <taxon>Chordata</taxon>
        <taxon>Craniata</taxon>
        <taxon>Vertebrata</taxon>
        <taxon>Euteleostomi</taxon>
        <taxon>Archelosauria</taxon>
        <taxon>Archosauria</taxon>
        <taxon>Dinosauria</taxon>
        <taxon>Saurischia</taxon>
        <taxon>Theropoda</taxon>
        <taxon>Coelurosauria</taxon>
        <taxon>Aves</taxon>
        <taxon>Neognathae</taxon>
        <taxon>Neoaves</taxon>
        <taxon>Telluraves</taxon>
        <taxon>Australaves</taxon>
        <taxon>Passeriformes</taxon>
        <taxon>Sturnidae</taxon>
        <taxon>Lamprotornis</taxon>
    </lineage>
</organism>
<feature type="compositionally biased region" description="Basic residues" evidence="6">
    <location>
        <begin position="7"/>
        <end position="17"/>
    </location>
</feature>
<reference evidence="7" key="1">
    <citation type="submission" date="2020-10" db="EMBL/GenBank/DDBJ databases">
        <title>Feather gene expression reveals the developmental basis of iridescence in African starlings.</title>
        <authorList>
            <person name="Rubenstein D.R."/>
        </authorList>
    </citation>
    <scope>NUCLEOTIDE SEQUENCE</scope>
    <source>
        <strain evidence="7">SS15</strain>
        <tissue evidence="7">Liver</tissue>
    </source>
</reference>
<evidence type="ECO:0000256" key="3">
    <source>
        <dbReference type="ARBA" id="ARBA00022552"/>
    </source>
</evidence>
<protein>
    <recommendedName>
        <fullName evidence="5">U3 small nucleolar RNA-associated protein 11</fullName>
        <shortName evidence="5">U3 snoRNA-associated protein 11</shortName>
    </recommendedName>
</protein>
<keyword evidence="4 5" id="KW-0539">Nucleus</keyword>
<proteinExistence type="inferred from homology"/>
<dbReference type="Pfam" id="PF03998">
    <property type="entry name" value="Utp11"/>
    <property type="match status" value="1"/>
</dbReference>
<dbReference type="InterPro" id="IPR007144">
    <property type="entry name" value="SSU_processome_Utp11"/>
</dbReference>
<dbReference type="EMBL" id="JADDUC010000091">
    <property type="protein sequence ID" value="KAG0119251.1"/>
    <property type="molecule type" value="Genomic_DNA"/>
</dbReference>
<comment type="similarity">
    <text evidence="2 5">Belongs to the UTP11 family.</text>
</comment>
<comment type="subcellular location">
    <subcellularLocation>
        <location evidence="1 5">Nucleus</location>
        <location evidence="1 5">Nucleolus</location>
    </subcellularLocation>
</comment>
<dbReference type="Proteomes" id="UP000618051">
    <property type="component" value="Unassembled WGS sequence"/>
</dbReference>
<keyword evidence="9" id="KW-1185">Reference proteome</keyword>
<gene>
    <name evidence="8" type="ORF">IHE44_0008203</name>
    <name evidence="7" type="ORF">IHE44_014721</name>
</gene>
<dbReference type="AlphaFoldDB" id="A0A835TUE4"/>
<reference evidence="8 9" key="2">
    <citation type="journal article" date="2021" name="J. Hered.">
        <title>Feather Gene Expression Elucidates the Developmental Basis of Plumage Iridescence in African Starlings.</title>
        <authorList>
            <person name="Rubenstein D.R."/>
            <person name="Corvelo A."/>
            <person name="MacManes M.D."/>
            <person name="Maia R."/>
            <person name="Narzisi G."/>
            <person name="Rousaki A."/>
            <person name="Vandenabeele P."/>
            <person name="Shawkey M.D."/>
            <person name="Solomon J."/>
        </authorList>
    </citation>
    <scope>NUCLEOTIDE SEQUENCE [LARGE SCALE GENOMIC DNA]</scope>
    <source>
        <strain evidence="8">SS15</strain>
    </source>
</reference>